<gene>
    <name evidence="1" type="ORF">MNBD_GAMMA14-2063</name>
</gene>
<organism evidence="1">
    <name type="scientific">hydrothermal vent metagenome</name>
    <dbReference type="NCBI Taxonomy" id="652676"/>
    <lineage>
        <taxon>unclassified sequences</taxon>
        <taxon>metagenomes</taxon>
        <taxon>ecological metagenomes</taxon>
    </lineage>
</organism>
<dbReference type="AlphaFoldDB" id="A0A3B0ZAB5"/>
<protein>
    <submittedName>
        <fullName evidence="1">Uncharacterized protein</fullName>
    </submittedName>
</protein>
<feature type="non-terminal residue" evidence="1">
    <location>
        <position position="35"/>
    </location>
</feature>
<proteinExistence type="predicted"/>
<evidence type="ECO:0000313" key="1">
    <source>
        <dbReference type="EMBL" id="VAW78344.1"/>
    </source>
</evidence>
<sequence>MNQVIDFSTLTWVKNELDETLKEARQSLEAYVEDT</sequence>
<name>A0A3B0ZAB5_9ZZZZ</name>
<dbReference type="EMBL" id="UOFM01000259">
    <property type="protein sequence ID" value="VAW78344.1"/>
    <property type="molecule type" value="Genomic_DNA"/>
</dbReference>
<accession>A0A3B0ZAB5</accession>
<reference evidence="1" key="1">
    <citation type="submission" date="2018-06" db="EMBL/GenBank/DDBJ databases">
        <authorList>
            <person name="Zhirakovskaya E."/>
        </authorList>
    </citation>
    <scope>NUCLEOTIDE SEQUENCE</scope>
</reference>